<gene>
    <name evidence="3" type="ORF">LTR25_007391</name>
</gene>
<dbReference type="Pfam" id="PF08423">
    <property type="entry name" value="Rad51"/>
    <property type="match status" value="1"/>
</dbReference>
<sequence length="443" mass="48736">MSAGQYGARLLDEVQEESLEQLLAEIRHTTNPWPKGVLGFPHLDALLEALRYPAQPAAEERERPELQSSTAPSPAPDDHDPHQADHDGDDDSPLRRRHELYQHKHNAKPKPAAIEITSRKSSSGKTTLCYHLAALSSLPKSHGGKESMVIYIDTDGRFSATRLFQILVHYLSSHNHTNNDIQPGSTSTLTQDAAVHATAREAMNHILTFRPQSSSQLLSLLDSLPTFLLDRTRHSSIHRPLGLIILDQATSFYWQDRFDRDMARLQSKSPGLGLGLVESASPSPSRTARIIERLKALQARFECAVMFSTIAPPPAFTPMHAPPPQVQGQEQMQTHITPSAPHQGPGISPWTAYATLTMTLSRTRVPQFASQMSMDECVRDAEKRFDAVKNARFVASVELKPGQSSREKATAERTGTGRGGRQQAGGFAFKIGEGGVDVDVDSD</sequence>
<dbReference type="GO" id="GO:0005657">
    <property type="term" value="C:replication fork"/>
    <property type="evidence" value="ECO:0007669"/>
    <property type="project" value="InterPro"/>
</dbReference>
<organism evidence="3 4">
    <name type="scientific">Vermiconidia calcicola</name>
    <dbReference type="NCBI Taxonomy" id="1690605"/>
    <lineage>
        <taxon>Eukaryota</taxon>
        <taxon>Fungi</taxon>
        <taxon>Dikarya</taxon>
        <taxon>Ascomycota</taxon>
        <taxon>Pezizomycotina</taxon>
        <taxon>Dothideomycetes</taxon>
        <taxon>Dothideomycetidae</taxon>
        <taxon>Mycosphaerellales</taxon>
        <taxon>Extremaceae</taxon>
        <taxon>Vermiconidia</taxon>
    </lineage>
</organism>
<dbReference type="PROSITE" id="PS50162">
    <property type="entry name" value="RECA_2"/>
    <property type="match status" value="1"/>
</dbReference>
<feature type="domain" description="RecA family profile 1" evidence="2">
    <location>
        <begin position="121"/>
        <end position="311"/>
    </location>
</feature>
<keyword evidence="4" id="KW-1185">Reference proteome</keyword>
<reference evidence="3 4" key="1">
    <citation type="submission" date="2023-06" db="EMBL/GenBank/DDBJ databases">
        <title>Black Yeasts Isolated from many extreme environments.</title>
        <authorList>
            <person name="Coleine C."/>
            <person name="Stajich J.E."/>
            <person name="Selbmann L."/>
        </authorList>
    </citation>
    <scope>NUCLEOTIDE SEQUENCE [LARGE SCALE GENOMIC DNA]</scope>
    <source>
        <strain evidence="3 4">CCFEE 5887</strain>
    </source>
</reference>
<dbReference type="Gene3D" id="3.40.50.300">
    <property type="entry name" value="P-loop containing nucleotide triphosphate hydrolases"/>
    <property type="match status" value="1"/>
</dbReference>
<feature type="compositionally biased region" description="Basic and acidic residues" evidence="1">
    <location>
        <begin position="76"/>
        <end position="86"/>
    </location>
</feature>
<dbReference type="PANTHER" id="PTHR46644">
    <property type="entry name" value="DNA REPAIR PROTEIN XRCC2"/>
    <property type="match status" value="1"/>
</dbReference>
<feature type="region of interest" description="Disordered" evidence="1">
    <location>
        <begin position="55"/>
        <end position="94"/>
    </location>
</feature>
<dbReference type="GO" id="GO:0140664">
    <property type="term" value="F:ATP-dependent DNA damage sensor activity"/>
    <property type="evidence" value="ECO:0007669"/>
    <property type="project" value="InterPro"/>
</dbReference>
<dbReference type="AlphaFoldDB" id="A0AAV9Q139"/>
<feature type="region of interest" description="Disordered" evidence="1">
    <location>
        <begin position="399"/>
        <end position="428"/>
    </location>
</feature>
<dbReference type="GO" id="GO:0033063">
    <property type="term" value="C:Rad51B-Rad51C-Rad51D-XRCC2 complex"/>
    <property type="evidence" value="ECO:0007669"/>
    <property type="project" value="InterPro"/>
</dbReference>
<evidence type="ECO:0000256" key="1">
    <source>
        <dbReference type="SAM" id="MobiDB-lite"/>
    </source>
</evidence>
<comment type="caution">
    <text evidence="3">The sequence shown here is derived from an EMBL/GenBank/DDBJ whole genome shotgun (WGS) entry which is preliminary data.</text>
</comment>
<name>A0AAV9Q139_9PEZI</name>
<dbReference type="GO" id="GO:0005524">
    <property type="term" value="F:ATP binding"/>
    <property type="evidence" value="ECO:0007669"/>
    <property type="project" value="InterPro"/>
</dbReference>
<dbReference type="GO" id="GO:0042148">
    <property type="term" value="P:DNA strand invasion"/>
    <property type="evidence" value="ECO:0007669"/>
    <property type="project" value="TreeGrafter"/>
</dbReference>
<evidence type="ECO:0000313" key="3">
    <source>
        <dbReference type="EMBL" id="KAK5533525.1"/>
    </source>
</evidence>
<dbReference type="GO" id="GO:0005815">
    <property type="term" value="C:microtubule organizing center"/>
    <property type="evidence" value="ECO:0007669"/>
    <property type="project" value="TreeGrafter"/>
</dbReference>
<dbReference type="SUPFAM" id="SSF52540">
    <property type="entry name" value="P-loop containing nucleoside triphosphate hydrolases"/>
    <property type="match status" value="1"/>
</dbReference>
<evidence type="ECO:0000313" key="4">
    <source>
        <dbReference type="Proteomes" id="UP001345827"/>
    </source>
</evidence>
<dbReference type="InterPro" id="IPR030547">
    <property type="entry name" value="XRCC2"/>
</dbReference>
<dbReference type="InterPro" id="IPR020588">
    <property type="entry name" value="RecA_ATP-bd"/>
</dbReference>
<dbReference type="EMBL" id="JAXLQG010000013">
    <property type="protein sequence ID" value="KAK5533525.1"/>
    <property type="molecule type" value="Genomic_DNA"/>
</dbReference>
<dbReference type="PANTHER" id="PTHR46644:SF2">
    <property type="entry name" value="DNA REPAIR PROTEIN XRCC2"/>
    <property type="match status" value="1"/>
</dbReference>
<dbReference type="Proteomes" id="UP001345827">
    <property type="component" value="Unassembled WGS sequence"/>
</dbReference>
<dbReference type="InterPro" id="IPR027417">
    <property type="entry name" value="P-loop_NTPase"/>
</dbReference>
<dbReference type="GO" id="GO:0000724">
    <property type="term" value="P:double-strand break repair via homologous recombination"/>
    <property type="evidence" value="ECO:0007669"/>
    <property type="project" value="InterPro"/>
</dbReference>
<dbReference type="GO" id="GO:0061982">
    <property type="term" value="P:meiosis I cell cycle process"/>
    <property type="evidence" value="ECO:0007669"/>
    <property type="project" value="UniProtKB-ARBA"/>
</dbReference>
<dbReference type="GO" id="GO:0000400">
    <property type="term" value="F:four-way junction DNA binding"/>
    <property type="evidence" value="ECO:0007669"/>
    <property type="project" value="TreeGrafter"/>
</dbReference>
<accession>A0AAV9Q139</accession>
<evidence type="ECO:0000259" key="2">
    <source>
        <dbReference type="PROSITE" id="PS50162"/>
    </source>
</evidence>
<protein>
    <recommendedName>
        <fullName evidence="2">RecA family profile 1 domain-containing protein</fullName>
    </recommendedName>
</protein>
<dbReference type="InterPro" id="IPR013632">
    <property type="entry name" value="Rad51_C"/>
</dbReference>
<proteinExistence type="predicted"/>